<keyword evidence="2" id="KW-1185">Reference proteome</keyword>
<dbReference type="EMBL" id="RKLP01000006">
    <property type="protein sequence ID" value="RVW09077.1"/>
    <property type="molecule type" value="Genomic_DNA"/>
</dbReference>
<gene>
    <name evidence="1" type="ORF">EGT67_13045</name>
</gene>
<evidence type="ECO:0000313" key="2">
    <source>
        <dbReference type="Proteomes" id="UP000286208"/>
    </source>
</evidence>
<protein>
    <submittedName>
        <fullName evidence="1">Uncharacterized protein</fullName>
    </submittedName>
</protein>
<sequence>MAPITASASSASAGSIGAPDGLTVNALIAARNAGFPIYEAGRVVVVSATKMGTIYATEYRRVYEVDALDSLATKFVTVGGAAPDNFYVVRGPDRDSIVVNMRPSGDPIWGGFSYDTTPQSWWNSPLVQLQGGGPGVGIALVR</sequence>
<proteinExistence type="predicted"/>
<organism evidence="1 2">
    <name type="scientific">Prescottella agglutinans</name>
    <dbReference type="NCBI Taxonomy" id="1644129"/>
    <lineage>
        <taxon>Bacteria</taxon>
        <taxon>Bacillati</taxon>
        <taxon>Actinomycetota</taxon>
        <taxon>Actinomycetes</taxon>
        <taxon>Mycobacteriales</taxon>
        <taxon>Nocardiaceae</taxon>
        <taxon>Prescottella</taxon>
    </lineage>
</organism>
<dbReference type="AlphaFoldDB" id="A0A438BDL8"/>
<accession>A0A438BDL8</accession>
<evidence type="ECO:0000313" key="1">
    <source>
        <dbReference type="EMBL" id="RVW09077.1"/>
    </source>
</evidence>
<reference evidence="1 2" key="1">
    <citation type="submission" date="2018-11" db="EMBL/GenBank/DDBJ databases">
        <title>Rhodococcus spongicola sp. nov. and Rhodococcus xishaensis sp. nov. from marine sponges.</title>
        <authorList>
            <person name="Li L."/>
            <person name="Lin H.W."/>
        </authorList>
    </citation>
    <scope>NUCLEOTIDE SEQUENCE [LARGE SCALE GENOMIC DNA]</scope>
    <source>
        <strain evidence="1 2">CCTCC AB2014297</strain>
    </source>
</reference>
<dbReference type="Proteomes" id="UP000286208">
    <property type="component" value="Unassembled WGS sequence"/>
</dbReference>
<comment type="caution">
    <text evidence="1">The sequence shown here is derived from an EMBL/GenBank/DDBJ whole genome shotgun (WGS) entry which is preliminary data.</text>
</comment>
<name>A0A438BDL8_9NOCA</name>